<evidence type="ECO:0000259" key="10">
    <source>
        <dbReference type="Pfam" id="PF01095"/>
    </source>
</evidence>
<gene>
    <name evidence="11" type="ORF">SLEP1_g31154</name>
</gene>
<evidence type="ECO:0000256" key="9">
    <source>
        <dbReference type="SAM" id="Phobius"/>
    </source>
</evidence>
<dbReference type="EMBL" id="BPVZ01000056">
    <property type="protein sequence ID" value="GKV21146.1"/>
    <property type="molecule type" value="Genomic_DNA"/>
</dbReference>
<reference evidence="11 12" key="1">
    <citation type="journal article" date="2021" name="Commun. Biol.">
        <title>The genome of Shorea leprosula (Dipterocarpaceae) highlights the ecological relevance of drought in aseasonal tropical rainforests.</title>
        <authorList>
            <person name="Ng K.K.S."/>
            <person name="Kobayashi M.J."/>
            <person name="Fawcett J.A."/>
            <person name="Hatakeyama M."/>
            <person name="Paape T."/>
            <person name="Ng C.H."/>
            <person name="Ang C.C."/>
            <person name="Tnah L.H."/>
            <person name="Lee C.T."/>
            <person name="Nishiyama T."/>
            <person name="Sese J."/>
            <person name="O'Brien M.J."/>
            <person name="Copetti D."/>
            <person name="Mohd Noor M.I."/>
            <person name="Ong R.C."/>
            <person name="Putra M."/>
            <person name="Sireger I.Z."/>
            <person name="Indrioko S."/>
            <person name="Kosugi Y."/>
            <person name="Izuno A."/>
            <person name="Isagi Y."/>
            <person name="Lee S.L."/>
            <person name="Shimizu K.K."/>
        </authorList>
    </citation>
    <scope>NUCLEOTIDE SEQUENCE [LARGE SCALE GENOMIC DNA]</scope>
    <source>
        <strain evidence="11">214</strain>
    </source>
</reference>
<dbReference type="GO" id="GO:0042545">
    <property type="term" value="P:cell wall modification"/>
    <property type="evidence" value="ECO:0007669"/>
    <property type="project" value="InterPro"/>
</dbReference>
<evidence type="ECO:0000256" key="5">
    <source>
        <dbReference type="ARBA" id="ARBA00023085"/>
    </source>
</evidence>
<comment type="caution">
    <text evidence="11">The sequence shown here is derived from an EMBL/GenBank/DDBJ whole genome shotgun (WGS) entry which is preliminary data.</text>
</comment>
<evidence type="ECO:0000256" key="4">
    <source>
        <dbReference type="ARBA" id="ARBA00022801"/>
    </source>
</evidence>
<keyword evidence="12" id="KW-1185">Reference proteome</keyword>
<sequence length="353" mass="38042">MGGGGISIYAHCLIIILFGIGFSSVSLVVMAAAAAAASSAPIDTSTAILIWVDPSGNGDFKKIQDAIDAVPSNNSEFVVIKIKPGTYREKIVVPANKPYVTLSGTKASETIIAWSDGGDIFDSPTLTVFASDFVGQFLTIQNSFGTTGRAVALRVSGDRAAFYGCRILSYQDSLLDDTGNHYYRNCYIEGATDFICGNAASLYESCHLHSLSTLNGAITAQHRGSPSENTGFTFSACNITGVGHAFLGRPWGAYSRVIFAQTYMSSVIVPQGWDDWQDPKRQSTVYYGEYKCYGPGADTSKRVQWSQSLSEDEAAPFLTKHMIGGTTWLRPAPTHFKRFTGSVTSLMKADEND</sequence>
<dbReference type="FunFam" id="2.160.20.10:FF:000013">
    <property type="entry name" value="Pectinesterase"/>
    <property type="match status" value="1"/>
</dbReference>
<comment type="pathway">
    <text evidence="1">Glycan metabolism; pectin degradation; 2-dehydro-3-deoxy-D-gluconate from pectin: step 1/5.</text>
</comment>
<dbReference type="GO" id="GO:0030599">
    <property type="term" value="F:pectinesterase activity"/>
    <property type="evidence" value="ECO:0007669"/>
    <property type="project" value="UniProtKB-EC"/>
</dbReference>
<keyword evidence="4" id="KW-0378">Hydrolase</keyword>
<evidence type="ECO:0000256" key="1">
    <source>
        <dbReference type="ARBA" id="ARBA00005184"/>
    </source>
</evidence>
<dbReference type="PANTHER" id="PTHR31321:SF72">
    <property type="entry name" value="PECTINESTERASE 11-RELATED"/>
    <property type="match status" value="1"/>
</dbReference>
<dbReference type="InterPro" id="IPR012334">
    <property type="entry name" value="Pectin_lyas_fold"/>
</dbReference>
<dbReference type="Proteomes" id="UP001054252">
    <property type="component" value="Unassembled WGS sequence"/>
</dbReference>
<keyword evidence="9" id="KW-1133">Transmembrane helix</keyword>
<organism evidence="11 12">
    <name type="scientific">Rubroshorea leprosula</name>
    <dbReference type="NCBI Taxonomy" id="152421"/>
    <lineage>
        <taxon>Eukaryota</taxon>
        <taxon>Viridiplantae</taxon>
        <taxon>Streptophyta</taxon>
        <taxon>Embryophyta</taxon>
        <taxon>Tracheophyta</taxon>
        <taxon>Spermatophyta</taxon>
        <taxon>Magnoliopsida</taxon>
        <taxon>eudicotyledons</taxon>
        <taxon>Gunneridae</taxon>
        <taxon>Pentapetalae</taxon>
        <taxon>rosids</taxon>
        <taxon>malvids</taxon>
        <taxon>Malvales</taxon>
        <taxon>Dipterocarpaceae</taxon>
        <taxon>Rubroshorea</taxon>
    </lineage>
</organism>
<dbReference type="InterPro" id="IPR000070">
    <property type="entry name" value="Pectinesterase_cat"/>
</dbReference>
<feature type="domain" description="Pectinesterase catalytic" evidence="10">
    <location>
        <begin position="52"/>
        <end position="325"/>
    </location>
</feature>
<protein>
    <recommendedName>
        <fullName evidence="3">pectinesterase</fullName>
        <ecNumber evidence="3">3.1.1.11</ecNumber>
    </recommendedName>
</protein>
<feature type="transmembrane region" description="Helical" evidence="9">
    <location>
        <begin position="12"/>
        <end position="37"/>
    </location>
</feature>
<dbReference type="SUPFAM" id="SSF51126">
    <property type="entry name" value="Pectin lyase-like"/>
    <property type="match status" value="1"/>
</dbReference>
<keyword evidence="9" id="KW-0812">Transmembrane</keyword>
<keyword evidence="6" id="KW-0325">Glycoprotein</keyword>
<dbReference type="InterPro" id="IPR011050">
    <property type="entry name" value="Pectin_lyase_fold/virulence"/>
</dbReference>
<dbReference type="Pfam" id="PF01095">
    <property type="entry name" value="Pectinesterase"/>
    <property type="match status" value="1"/>
</dbReference>
<evidence type="ECO:0000256" key="3">
    <source>
        <dbReference type="ARBA" id="ARBA00013229"/>
    </source>
</evidence>
<dbReference type="GO" id="GO:0045490">
    <property type="term" value="P:pectin catabolic process"/>
    <property type="evidence" value="ECO:0007669"/>
    <property type="project" value="TreeGrafter"/>
</dbReference>
<evidence type="ECO:0000313" key="12">
    <source>
        <dbReference type="Proteomes" id="UP001054252"/>
    </source>
</evidence>
<keyword evidence="9" id="KW-0472">Membrane</keyword>
<dbReference type="EC" id="3.1.1.11" evidence="3"/>
<evidence type="ECO:0000256" key="8">
    <source>
        <dbReference type="ARBA" id="ARBA00057335"/>
    </source>
</evidence>
<dbReference type="PANTHER" id="PTHR31321">
    <property type="entry name" value="ACYL-COA THIOESTER HYDROLASE YBHC-RELATED"/>
    <property type="match status" value="1"/>
</dbReference>
<evidence type="ECO:0000256" key="2">
    <source>
        <dbReference type="ARBA" id="ARBA00008891"/>
    </source>
</evidence>
<name>A0AAV5KAF9_9ROSI</name>
<evidence type="ECO:0000256" key="7">
    <source>
        <dbReference type="ARBA" id="ARBA00047928"/>
    </source>
</evidence>
<evidence type="ECO:0000256" key="6">
    <source>
        <dbReference type="ARBA" id="ARBA00023180"/>
    </source>
</evidence>
<comment type="catalytic activity">
    <reaction evidence="7">
        <text>[(1-&gt;4)-alpha-D-galacturonosyl methyl ester](n) + n H2O = [(1-&gt;4)-alpha-D-galacturonosyl](n) + n methanol + n H(+)</text>
        <dbReference type="Rhea" id="RHEA:22380"/>
        <dbReference type="Rhea" id="RHEA-COMP:14570"/>
        <dbReference type="Rhea" id="RHEA-COMP:14573"/>
        <dbReference type="ChEBI" id="CHEBI:15377"/>
        <dbReference type="ChEBI" id="CHEBI:15378"/>
        <dbReference type="ChEBI" id="CHEBI:17790"/>
        <dbReference type="ChEBI" id="CHEBI:140522"/>
        <dbReference type="ChEBI" id="CHEBI:140523"/>
        <dbReference type="EC" id="3.1.1.11"/>
    </reaction>
</comment>
<comment type="similarity">
    <text evidence="2">Belongs to the pectinesterase family.</text>
</comment>
<dbReference type="Gene3D" id="2.160.20.10">
    <property type="entry name" value="Single-stranded right-handed beta-helix, Pectin lyase-like"/>
    <property type="match status" value="1"/>
</dbReference>
<dbReference type="AlphaFoldDB" id="A0AAV5KAF9"/>
<comment type="function">
    <text evidence="8">Acts in the modification of cell walls via demethylesterification of cell wall pectin.</text>
</comment>
<keyword evidence="5" id="KW-0063">Aspartyl esterase</keyword>
<evidence type="ECO:0000313" key="11">
    <source>
        <dbReference type="EMBL" id="GKV21146.1"/>
    </source>
</evidence>
<proteinExistence type="inferred from homology"/>
<accession>A0AAV5KAF9</accession>